<dbReference type="AlphaFoldDB" id="A0A5S3PBS2"/>
<dbReference type="Proteomes" id="UP000309550">
    <property type="component" value="Unassembled WGS sequence"/>
</dbReference>
<protein>
    <recommendedName>
        <fullName evidence="3">Acetolactate synthase</fullName>
    </recommendedName>
</protein>
<comment type="caution">
    <text evidence="1">The sequence shown here is derived from an EMBL/GenBank/DDBJ whole genome shotgun (WGS) entry which is preliminary data.</text>
</comment>
<evidence type="ECO:0008006" key="3">
    <source>
        <dbReference type="Google" id="ProtNLM"/>
    </source>
</evidence>
<name>A0A5S3PBS2_9RHOB</name>
<dbReference type="EMBL" id="VANS01000005">
    <property type="protein sequence ID" value="TMM50935.1"/>
    <property type="molecule type" value="Genomic_DNA"/>
</dbReference>
<accession>A0A5S3PBS2</accession>
<keyword evidence="2" id="KW-1185">Reference proteome</keyword>
<reference evidence="1 2" key="1">
    <citation type="submission" date="2019-05" db="EMBL/GenBank/DDBJ databases">
        <title>Sulfitobacter sabulilitoris sp. nov., isolated from a marine sand.</title>
        <authorList>
            <person name="Yoon J.-H."/>
        </authorList>
    </citation>
    <scope>NUCLEOTIDE SEQUENCE [LARGE SCALE GENOMIC DNA]</scope>
    <source>
        <strain evidence="1 2">HSMS-29</strain>
    </source>
</reference>
<dbReference type="Pfam" id="PF20107">
    <property type="entry name" value="DUF6497"/>
    <property type="match status" value="1"/>
</dbReference>
<proteinExistence type="predicted"/>
<dbReference type="OrthoDB" id="7862028at2"/>
<sequence>MACVLAGPAAGTGGSGLPSGQTVELYEVLVDHVGAEHWIRFRFLAPQIARDTGQLGFAEVEPDMTYLCATVALPYLDEFDLAGEVVVISLADRAVDFGQSDPDATQYIDAFRVENGICIWEGY</sequence>
<evidence type="ECO:0000313" key="1">
    <source>
        <dbReference type="EMBL" id="TMM50935.1"/>
    </source>
</evidence>
<dbReference type="InterPro" id="IPR045467">
    <property type="entry name" value="DUF6497"/>
</dbReference>
<evidence type="ECO:0000313" key="2">
    <source>
        <dbReference type="Proteomes" id="UP000309550"/>
    </source>
</evidence>
<gene>
    <name evidence="1" type="ORF">FDT80_16840</name>
</gene>
<organism evidence="1 2">
    <name type="scientific">Sulfitobacter sabulilitoris</name>
    <dbReference type="NCBI Taxonomy" id="2562655"/>
    <lineage>
        <taxon>Bacteria</taxon>
        <taxon>Pseudomonadati</taxon>
        <taxon>Pseudomonadota</taxon>
        <taxon>Alphaproteobacteria</taxon>
        <taxon>Rhodobacterales</taxon>
        <taxon>Roseobacteraceae</taxon>
        <taxon>Sulfitobacter</taxon>
    </lineage>
</organism>